<dbReference type="GO" id="GO:0005737">
    <property type="term" value="C:cytoplasm"/>
    <property type="evidence" value="ECO:0007669"/>
    <property type="project" value="TreeGrafter"/>
</dbReference>
<keyword evidence="3" id="KW-0132">Cell division</keyword>
<feature type="compositionally biased region" description="Basic and acidic residues" evidence="9">
    <location>
        <begin position="12"/>
        <end position="29"/>
    </location>
</feature>
<dbReference type="PRINTS" id="PR00716">
    <property type="entry name" value="MPIPHPHTASE"/>
</dbReference>
<comment type="similarity">
    <text evidence="1">Belongs to the MPI phosphatase family.</text>
</comment>
<evidence type="ECO:0000313" key="12">
    <source>
        <dbReference type="Proteomes" id="UP001149090"/>
    </source>
</evidence>
<feature type="region of interest" description="Disordered" evidence="9">
    <location>
        <begin position="1"/>
        <end position="38"/>
    </location>
</feature>
<dbReference type="Pfam" id="PF00581">
    <property type="entry name" value="Rhodanese"/>
    <property type="match status" value="1"/>
</dbReference>
<dbReference type="AlphaFoldDB" id="A0A9Q0LRV1"/>
<protein>
    <recommendedName>
        <fullName evidence="2">protein-tyrosine-phosphatase</fullName>
        <ecNumber evidence="2">3.1.3.48</ecNumber>
    </recommendedName>
</protein>
<comment type="caution">
    <text evidence="11">The sequence shown here is derived from an EMBL/GenBank/DDBJ whole genome shotgun (WGS) entry which is preliminary data.</text>
</comment>
<evidence type="ECO:0000256" key="8">
    <source>
        <dbReference type="ARBA" id="ARBA00051722"/>
    </source>
</evidence>
<dbReference type="PANTHER" id="PTHR10828">
    <property type="entry name" value="M-PHASE INDUCER PHOSPHATASE DUAL SPECIFICITY PHOSPHATASE CDC25"/>
    <property type="match status" value="1"/>
</dbReference>
<dbReference type="GO" id="GO:0005634">
    <property type="term" value="C:nucleus"/>
    <property type="evidence" value="ECO:0007669"/>
    <property type="project" value="TreeGrafter"/>
</dbReference>
<dbReference type="FunFam" id="3.40.250.10:FF:000021">
    <property type="entry name" value="M-phase inducer phosphatase cdc-25.2"/>
    <property type="match status" value="1"/>
</dbReference>
<evidence type="ECO:0000256" key="3">
    <source>
        <dbReference type="ARBA" id="ARBA00022618"/>
    </source>
</evidence>
<dbReference type="PROSITE" id="PS50206">
    <property type="entry name" value="RHODANESE_3"/>
    <property type="match status" value="1"/>
</dbReference>
<dbReference type="Gene3D" id="3.40.250.10">
    <property type="entry name" value="Rhodanese-like domain"/>
    <property type="match status" value="1"/>
</dbReference>
<dbReference type="InterPro" id="IPR036873">
    <property type="entry name" value="Rhodanese-like_dom_sf"/>
</dbReference>
<comment type="catalytic activity">
    <reaction evidence="8">
        <text>O-phospho-L-tyrosyl-[protein] + H2O = L-tyrosyl-[protein] + phosphate</text>
        <dbReference type="Rhea" id="RHEA:10684"/>
        <dbReference type="Rhea" id="RHEA-COMP:10136"/>
        <dbReference type="Rhea" id="RHEA-COMP:20101"/>
        <dbReference type="ChEBI" id="CHEBI:15377"/>
        <dbReference type="ChEBI" id="CHEBI:43474"/>
        <dbReference type="ChEBI" id="CHEBI:46858"/>
        <dbReference type="ChEBI" id="CHEBI:61978"/>
        <dbReference type="EC" id="3.1.3.48"/>
    </reaction>
</comment>
<dbReference type="SMART" id="SM00450">
    <property type="entry name" value="RHOD"/>
    <property type="match status" value="1"/>
</dbReference>
<gene>
    <name evidence="11" type="ORF">M0811_00087</name>
</gene>
<dbReference type="GO" id="GO:0000086">
    <property type="term" value="P:G2/M transition of mitotic cell cycle"/>
    <property type="evidence" value="ECO:0007669"/>
    <property type="project" value="TreeGrafter"/>
</dbReference>
<evidence type="ECO:0000256" key="6">
    <source>
        <dbReference type="ARBA" id="ARBA00022912"/>
    </source>
</evidence>
<evidence type="ECO:0000256" key="7">
    <source>
        <dbReference type="ARBA" id="ARBA00023306"/>
    </source>
</evidence>
<evidence type="ECO:0000256" key="1">
    <source>
        <dbReference type="ARBA" id="ARBA00011065"/>
    </source>
</evidence>
<dbReference type="GO" id="GO:0004725">
    <property type="term" value="F:protein tyrosine phosphatase activity"/>
    <property type="evidence" value="ECO:0007669"/>
    <property type="project" value="UniProtKB-EC"/>
</dbReference>
<dbReference type="InterPro" id="IPR000751">
    <property type="entry name" value="MPI_Phosphatase"/>
</dbReference>
<evidence type="ECO:0000313" key="11">
    <source>
        <dbReference type="EMBL" id="KAJ5076770.1"/>
    </source>
</evidence>
<dbReference type="GO" id="GO:0110032">
    <property type="term" value="P:positive regulation of G2/MI transition of meiotic cell cycle"/>
    <property type="evidence" value="ECO:0007669"/>
    <property type="project" value="TreeGrafter"/>
</dbReference>
<reference evidence="11" key="1">
    <citation type="submission" date="2022-10" db="EMBL/GenBank/DDBJ databases">
        <title>Novel sulphate-reducing endosymbionts in the free-living metamonad Anaeramoeba.</title>
        <authorList>
            <person name="Jerlstrom-Hultqvist J."/>
            <person name="Cepicka I."/>
            <person name="Gallot-Lavallee L."/>
            <person name="Salas-Leiva D."/>
            <person name="Curtis B.A."/>
            <person name="Zahonova K."/>
            <person name="Pipaliya S."/>
            <person name="Dacks J."/>
            <person name="Roger A.J."/>
        </authorList>
    </citation>
    <scope>NUCLEOTIDE SEQUENCE</scope>
    <source>
        <strain evidence="11">BMAN</strain>
    </source>
</reference>
<name>A0A9Q0LRV1_ANAIG</name>
<dbReference type="Proteomes" id="UP001149090">
    <property type="component" value="Unassembled WGS sequence"/>
</dbReference>
<keyword evidence="7" id="KW-0131">Cell cycle</keyword>
<dbReference type="SUPFAM" id="SSF52821">
    <property type="entry name" value="Rhodanese/Cell cycle control phosphatase"/>
    <property type="match status" value="1"/>
</dbReference>
<dbReference type="EC" id="3.1.3.48" evidence="2"/>
<evidence type="ECO:0000256" key="5">
    <source>
        <dbReference type="ARBA" id="ARBA00022801"/>
    </source>
</evidence>
<dbReference type="InterPro" id="IPR001763">
    <property type="entry name" value="Rhodanese-like_dom"/>
</dbReference>
<dbReference type="EMBL" id="JAPDFW010000059">
    <property type="protein sequence ID" value="KAJ5076770.1"/>
    <property type="molecule type" value="Genomic_DNA"/>
</dbReference>
<keyword evidence="5" id="KW-0378">Hydrolase</keyword>
<feature type="compositionally biased region" description="Basic and acidic residues" evidence="9">
    <location>
        <begin position="92"/>
        <end position="102"/>
    </location>
</feature>
<evidence type="ECO:0000256" key="2">
    <source>
        <dbReference type="ARBA" id="ARBA00013064"/>
    </source>
</evidence>
<keyword evidence="12" id="KW-1185">Reference proteome</keyword>
<dbReference type="OrthoDB" id="26523at2759"/>
<keyword evidence="4" id="KW-0498">Mitosis</keyword>
<sequence length="510" mass="60153">MKRLNQFSVMNKSEKNFEDSVLKSTDGKTIHPRTQHQKLSKTIDLHPSIEPAPIFLPRVQKQTLRKNELEMKKENQEVNPIQNHDQNTFESRQSEHKTRQEKEIEFENYDPNVRQISSEKLYQNRFKPIQNEKEMILLKQKEIAKELKPEEKNPNPVQTLSSPTYQEPLILPTFRDNNHDFPAISHKTLSDLLLGKIPHKFDYVLIIDCRYTYEYDGGHIVSAHNWNDPIEILDNLFCKRTYPNSCVILHCEFSQARAPKLFEFLRNIDRKLSQTTRKPLKYPQMYVLSGGYRRFFTSDPKNQELCEPRNYREMKDKNYSFQKKANYRLAAERMKLKQKLPREITLDNLRNFCNSNKKPFLSRSYSQPNFTPNFSFNSISGNHHSKRTRQYSSLSLTPDNTPNGEEFFIGKRTKSFENYDWDLSTGTCSPIHSQIPRTPDQLQSLPEVDSIKIHIDEFNTLKFLEESCDCDSCPLCQTKFPKFSDEKKTTKKEEHDLAHLDLNSERKNKN</sequence>
<feature type="compositionally biased region" description="Polar residues" evidence="9">
    <location>
        <begin position="1"/>
        <end position="11"/>
    </location>
</feature>
<dbReference type="PANTHER" id="PTHR10828:SF17">
    <property type="entry name" value="PROTEIN-TYROSINE-PHOSPHATASE"/>
    <property type="match status" value="1"/>
</dbReference>
<proteinExistence type="inferred from homology"/>
<feature type="region of interest" description="Disordered" evidence="9">
    <location>
        <begin position="485"/>
        <end position="510"/>
    </location>
</feature>
<accession>A0A9Q0LRV1</accession>
<evidence type="ECO:0000256" key="9">
    <source>
        <dbReference type="SAM" id="MobiDB-lite"/>
    </source>
</evidence>
<feature type="compositionally biased region" description="Polar residues" evidence="9">
    <location>
        <begin position="77"/>
        <end position="91"/>
    </location>
</feature>
<feature type="domain" description="Rhodanese" evidence="10">
    <location>
        <begin position="204"/>
        <end position="304"/>
    </location>
</feature>
<evidence type="ECO:0000256" key="4">
    <source>
        <dbReference type="ARBA" id="ARBA00022776"/>
    </source>
</evidence>
<feature type="region of interest" description="Disordered" evidence="9">
    <location>
        <begin position="74"/>
        <end position="102"/>
    </location>
</feature>
<keyword evidence="6" id="KW-0904">Protein phosphatase</keyword>
<dbReference type="GO" id="GO:0010971">
    <property type="term" value="P:positive regulation of G2/M transition of mitotic cell cycle"/>
    <property type="evidence" value="ECO:0007669"/>
    <property type="project" value="TreeGrafter"/>
</dbReference>
<dbReference type="GO" id="GO:0051301">
    <property type="term" value="P:cell division"/>
    <property type="evidence" value="ECO:0007669"/>
    <property type="project" value="UniProtKB-KW"/>
</dbReference>
<organism evidence="11 12">
    <name type="scientific">Anaeramoeba ignava</name>
    <name type="common">Anaerobic marine amoeba</name>
    <dbReference type="NCBI Taxonomy" id="1746090"/>
    <lineage>
        <taxon>Eukaryota</taxon>
        <taxon>Metamonada</taxon>
        <taxon>Anaeramoebidae</taxon>
        <taxon>Anaeramoeba</taxon>
    </lineage>
</organism>
<evidence type="ECO:0000259" key="10">
    <source>
        <dbReference type="PROSITE" id="PS50206"/>
    </source>
</evidence>